<evidence type="ECO:0008006" key="3">
    <source>
        <dbReference type="Google" id="ProtNLM"/>
    </source>
</evidence>
<evidence type="ECO:0000313" key="1">
    <source>
        <dbReference type="EMBL" id="CAH3185319.1"/>
    </source>
</evidence>
<gene>
    <name evidence="1" type="ORF">PLOB_00032526</name>
</gene>
<keyword evidence="2" id="KW-1185">Reference proteome</keyword>
<accession>A0ABN8S1N2</accession>
<name>A0ABN8S1N2_9CNID</name>
<dbReference type="EMBL" id="CALNXK010000421">
    <property type="protein sequence ID" value="CAH3185319.1"/>
    <property type="molecule type" value="Genomic_DNA"/>
</dbReference>
<protein>
    <recommendedName>
        <fullName evidence="3">RiboL-PSP-HEPN domain-containing protein</fullName>
    </recommendedName>
</protein>
<evidence type="ECO:0000313" key="2">
    <source>
        <dbReference type="Proteomes" id="UP001159405"/>
    </source>
</evidence>
<organism evidence="1 2">
    <name type="scientific">Porites lobata</name>
    <dbReference type="NCBI Taxonomy" id="104759"/>
    <lineage>
        <taxon>Eukaryota</taxon>
        <taxon>Metazoa</taxon>
        <taxon>Cnidaria</taxon>
        <taxon>Anthozoa</taxon>
        <taxon>Hexacorallia</taxon>
        <taxon>Scleractinia</taxon>
        <taxon>Fungiina</taxon>
        <taxon>Poritidae</taxon>
        <taxon>Porites</taxon>
    </lineage>
</organism>
<reference evidence="1 2" key="1">
    <citation type="submission" date="2022-05" db="EMBL/GenBank/DDBJ databases">
        <authorList>
            <consortium name="Genoscope - CEA"/>
            <person name="William W."/>
        </authorList>
    </citation>
    <scope>NUCLEOTIDE SEQUENCE [LARGE SCALE GENOMIC DNA]</scope>
</reference>
<sequence>MVVIKRYTDEQLNFLKLTTLVVDEFSKALRQTFKHMWDNVGSGPIWDDSEGVRNLFSGLEGSNSKVPTTESYKRWDCTALFQATIYAKVFSLPDSKGNLKTLSELYVKPRGFMPNGSFHTSVLSTGGNDAETLALAIDQLRLLRNSIIHSASSEMDKTTFDRYIELAKDAFDALGVATDSIDAVGSWNESHFPTGEVDRLKRNICLMAVSTGVLFD</sequence>
<comment type="caution">
    <text evidence="1">The sequence shown here is derived from an EMBL/GenBank/DDBJ whole genome shotgun (WGS) entry which is preliminary data.</text>
</comment>
<dbReference type="Proteomes" id="UP001159405">
    <property type="component" value="Unassembled WGS sequence"/>
</dbReference>
<proteinExistence type="predicted"/>